<dbReference type="EMBL" id="JBEDNZ010000019">
    <property type="protein sequence ID" value="KAL0820202.1"/>
    <property type="molecule type" value="Genomic_DNA"/>
</dbReference>
<accession>A0ABD0SKS0</accession>
<reference evidence="2 3" key="1">
    <citation type="submission" date="2024-06" db="EMBL/GenBank/DDBJ databases">
        <title>A chromosome-level genome assembly of beet webworm, Loxostege sticticalis.</title>
        <authorList>
            <person name="Zhang Y."/>
        </authorList>
    </citation>
    <scope>NUCLEOTIDE SEQUENCE [LARGE SCALE GENOMIC DNA]</scope>
    <source>
        <strain evidence="2">AQ028</strain>
        <tissue evidence="2">Male pupae</tissue>
    </source>
</reference>
<evidence type="ECO:0000313" key="3">
    <source>
        <dbReference type="Proteomes" id="UP001549921"/>
    </source>
</evidence>
<proteinExistence type="predicted"/>
<feature type="coiled-coil region" evidence="1">
    <location>
        <begin position="292"/>
        <end position="321"/>
    </location>
</feature>
<dbReference type="Proteomes" id="UP001549921">
    <property type="component" value="Unassembled WGS sequence"/>
</dbReference>
<keyword evidence="1" id="KW-0175">Coiled coil</keyword>
<organism evidence="2 3">
    <name type="scientific">Loxostege sticticalis</name>
    <name type="common">Beet webworm moth</name>
    <dbReference type="NCBI Taxonomy" id="481309"/>
    <lineage>
        <taxon>Eukaryota</taxon>
        <taxon>Metazoa</taxon>
        <taxon>Ecdysozoa</taxon>
        <taxon>Arthropoda</taxon>
        <taxon>Hexapoda</taxon>
        <taxon>Insecta</taxon>
        <taxon>Pterygota</taxon>
        <taxon>Neoptera</taxon>
        <taxon>Endopterygota</taxon>
        <taxon>Lepidoptera</taxon>
        <taxon>Glossata</taxon>
        <taxon>Ditrysia</taxon>
        <taxon>Pyraloidea</taxon>
        <taxon>Crambidae</taxon>
        <taxon>Pyraustinae</taxon>
        <taxon>Loxostege</taxon>
    </lineage>
</organism>
<name>A0ABD0SKS0_LOXSC</name>
<dbReference type="AlphaFoldDB" id="A0ABD0SKS0"/>
<comment type="caution">
    <text evidence="2">The sequence shown here is derived from an EMBL/GenBank/DDBJ whole genome shotgun (WGS) entry which is preliminary data.</text>
</comment>
<evidence type="ECO:0000256" key="1">
    <source>
        <dbReference type="SAM" id="Coils"/>
    </source>
</evidence>
<sequence length="730" mass="85044">MSRLSDDYYQRKCYLKQEQVPTQSVMIKKMSPPLANVYFKSMIPKLKVLAGLEPPMKGGGSDWYIPPQELLEGKISLKPVKKEYLSKLGFNGIDYFGEKIVAHHLKSMDEEEAQVLLESDINWKKTIDASCRQKWEDTSRDAAKKNTQRIQNAFREFTTLYTTSIANIEAILFDATIEEIKRIREETFQKMEKRYETFVKQQATTLYDTYTEKLNDEKARLKAQFIRNVEKARSSMGEQLHDIKVEKHVAIEKLRHLFECQNLACQVYVALKEREECEKEIELSKHEHKKQAKVLKERIALKEFEIRLAEEKEQKRKEFHKIWQKKICEVVKKFQMFVSYCLKSLPDHAEFFLNMEKLMLLQLNEAMENPSAESIFVTDDNLFHTPVPRPHPFFLFCDKGYKPQLNQDLCPKHCTSSASHLPVIVVNKRCIYAACDNFEVFSDKIKQYIHGQRGDDADFIDEHDYTYNIPVTYTQSQQILELKLESSMLQILQAEHPNLKQVQTECCICKIPYCFCSRLQADKMPSDIHIAPEQGPSLKVIPSGNKLDSRCAELIHEREPKIESYIDYVEPKKCNCARIAKKSLREHLPAYMRNVSRFDAPDLPDYEPCSVDVLKKLVKKAQGRRTPPEPVRILAKTREISTQYSDHEFDMLCTCFSDEEIDRLFKEIFVDNKPGDFRFAEAWMGSSSNLDRHSSSFATRRALSLRNLLASSPNLVEIFKKTNCDFDDLN</sequence>
<evidence type="ECO:0000313" key="2">
    <source>
        <dbReference type="EMBL" id="KAL0820202.1"/>
    </source>
</evidence>
<gene>
    <name evidence="2" type="ORF">ABMA28_006126</name>
</gene>
<protein>
    <submittedName>
        <fullName evidence="2">Uncharacterized protein</fullName>
    </submittedName>
</protein>